<organism evidence="2 3">
    <name type="scientific">Actinomadura adrarensis</name>
    <dbReference type="NCBI Taxonomy" id="1819600"/>
    <lineage>
        <taxon>Bacteria</taxon>
        <taxon>Bacillati</taxon>
        <taxon>Actinomycetota</taxon>
        <taxon>Actinomycetes</taxon>
        <taxon>Streptosporangiales</taxon>
        <taxon>Thermomonosporaceae</taxon>
        <taxon>Actinomadura</taxon>
    </lineage>
</organism>
<accession>A0ABW3CD06</accession>
<dbReference type="Gene3D" id="2.170.150.40">
    <property type="entry name" value="Domain of unknown function (DUF427)"/>
    <property type="match status" value="1"/>
</dbReference>
<evidence type="ECO:0000313" key="3">
    <source>
        <dbReference type="Proteomes" id="UP001597083"/>
    </source>
</evidence>
<name>A0ABW3CD06_9ACTN</name>
<reference evidence="3" key="1">
    <citation type="journal article" date="2019" name="Int. J. Syst. Evol. Microbiol.">
        <title>The Global Catalogue of Microorganisms (GCM) 10K type strain sequencing project: providing services to taxonomists for standard genome sequencing and annotation.</title>
        <authorList>
            <consortium name="The Broad Institute Genomics Platform"/>
            <consortium name="The Broad Institute Genome Sequencing Center for Infectious Disease"/>
            <person name="Wu L."/>
            <person name="Ma J."/>
        </authorList>
    </citation>
    <scope>NUCLEOTIDE SEQUENCE [LARGE SCALE GENOMIC DNA]</scope>
    <source>
        <strain evidence="3">JCM 31696</strain>
    </source>
</reference>
<dbReference type="InterPro" id="IPR038694">
    <property type="entry name" value="DUF427_sf"/>
</dbReference>
<protein>
    <submittedName>
        <fullName evidence="2">DUF427 domain-containing protein</fullName>
    </submittedName>
</protein>
<sequence>MEPTGYADRPDYIVDVRRKRNLVHVTHEGAVLAETTAALLVDEQDHGVVFYIPRADVRTEHLTPSDQTSRCPFKGQAKYWRRKDGSDPIAWEYPAPYTEVAVLRDHIAFYQDRTIVRIGTADPAVT</sequence>
<evidence type="ECO:0000259" key="1">
    <source>
        <dbReference type="Pfam" id="PF04248"/>
    </source>
</evidence>
<dbReference type="InterPro" id="IPR007361">
    <property type="entry name" value="DUF427"/>
</dbReference>
<dbReference type="EMBL" id="JBHTIR010001235">
    <property type="protein sequence ID" value="MFD0852305.1"/>
    <property type="molecule type" value="Genomic_DNA"/>
</dbReference>
<feature type="non-terminal residue" evidence="2">
    <location>
        <position position="126"/>
    </location>
</feature>
<keyword evidence="3" id="KW-1185">Reference proteome</keyword>
<feature type="domain" description="DUF427" evidence="1">
    <location>
        <begin position="23"/>
        <end position="112"/>
    </location>
</feature>
<dbReference type="Pfam" id="PF04248">
    <property type="entry name" value="NTP_transf_9"/>
    <property type="match status" value="1"/>
</dbReference>
<gene>
    <name evidence="2" type="ORF">ACFQ07_08730</name>
</gene>
<dbReference type="PANTHER" id="PTHR34310">
    <property type="entry name" value="DUF427 DOMAIN PROTEIN (AFU_ORTHOLOGUE AFUA_3G02220)"/>
    <property type="match status" value="1"/>
</dbReference>
<dbReference type="Proteomes" id="UP001597083">
    <property type="component" value="Unassembled WGS sequence"/>
</dbReference>
<proteinExistence type="predicted"/>
<comment type="caution">
    <text evidence="2">The sequence shown here is derived from an EMBL/GenBank/DDBJ whole genome shotgun (WGS) entry which is preliminary data.</text>
</comment>
<dbReference type="PANTHER" id="PTHR34310:SF8">
    <property type="entry name" value="CONSERVED PROTEIN"/>
    <property type="match status" value="1"/>
</dbReference>
<evidence type="ECO:0000313" key="2">
    <source>
        <dbReference type="EMBL" id="MFD0852305.1"/>
    </source>
</evidence>